<sequence>MLQDLSAVGVEVREVQVGVGIDQRHLHTP</sequence>
<comment type="caution">
    <text evidence="1">The sequence shown here is derived from an EMBL/GenBank/DDBJ whole genome shotgun (WGS) entry which is preliminary data.</text>
</comment>
<protein>
    <submittedName>
        <fullName evidence="1">Uncharacterized protein</fullName>
    </submittedName>
</protein>
<evidence type="ECO:0000313" key="2">
    <source>
        <dbReference type="Proteomes" id="UP000280395"/>
    </source>
</evidence>
<dbReference type="AlphaFoldDB" id="A0A3M5TY16"/>
<name>A0A3M5TY16_PSESX</name>
<evidence type="ECO:0000313" key="1">
    <source>
        <dbReference type="EMBL" id="RMU38472.1"/>
    </source>
</evidence>
<dbReference type="Proteomes" id="UP000280395">
    <property type="component" value="Unassembled WGS sequence"/>
</dbReference>
<gene>
    <name evidence="1" type="ORF">ALP29_200984</name>
</gene>
<dbReference type="EMBL" id="RBUA01001672">
    <property type="protein sequence ID" value="RMU38472.1"/>
    <property type="molecule type" value="Genomic_DNA"/>
</dbReference>
<reference evidence="1 2" key="1">
    <citation type="submission" date="2018-08" db="EMBL/GenBank/DDBJ databases">
        <title>Recombination of ecologically and evolutionarily significant loci maintains genetic cohesion in the Pseudomonas syringae species complex.</title>
        <authorList>
            <person name="Dillon M."/>
            <person name="Thakur S."/>
            <person name="Almeida R.N.D."/>
            <person name="Weir B.S."/>
            <person name="Guttman D.S."/>
        </authorList>
    </citation>
    <scope>NUCLEOTIDE SEQUENCE [LARGE SCALE GENOMIC DNA]</scope>
    <source>
        <strain evidence="1 2">ICMP 14479</strain>
    </source>
</reference>
<accession>A0A3M5TY16</accession>
<proteinExistence type="predicted"/>
<organism evidence="1 2">
    <name type="scientific">Pseudomonas syringae pv. avii</name>
    <dbReference type="NCBI Taxonomy" id="663959"/>
    <lineage>
        <taxon>Bacteria</taxon>
        <taxon>Pseudomonadati</taxon>
        <taxon>Pseudomonadota</taxon>
        <taxon>Gammaproteobacteria</taxon>
        <taxon>Pseudomonadales</taxon>
        <taxon>Pseudomonadaceae</taxon>
        <taxon>Pseudomonas</taxon>
        <taxon>Pseudomonas syringae</taxon>
    </lineage>
</organism>